<evidence type="ECO:0000256" key="3">
    <source>
        <dbReference type="SAM" id="SignalP"/>
    </source>
</evidence>
<dbReference type="InterPro" id="IPR036869">
    <property type="entry name" value="J_dom_sf"/>
</dbReference>
<dbReference type="CDD" id="cd06257">
    <property type="entry name" value="DnaJ"/>
    <property type="match status" value="1"/>
</dbReference>
<dbReference type="GO" id="GO:0051087">
    <property type="term" value="F:protein-folding chaperone binding"/>
    <property type="evidence" value="ECO:0007669"/>
    <property type="project" value="TreeGrafter"/>
</dbReference>
<feature type="transmembrane region" description="Helical" evidence="2">
    <location>
        <begin position="157"/>
        <end position="185"/>
    </location>
</feature>
<dbReference type="Pfam" id="PF00226">
    <property type="entry name" value="DnaJ"/>
    <property type="match status" value="1"/>
</dbReference>
<keyword evidence="2" id="KW-0472">Membrane</keyword>
<keyword evidence="2" id="KW-0812">Transmembrane</keyword>
<gene>
    <name evidence="5" type="ORF">BN869_000009727_1</name>
</gene>
<dbReference type="Gene3D" id="1.10.287.110">
    <property type="entry name" value="DnaJ domain"/>
    <property type="match status" value="1"/>
</dbReference>
<dbReference type="EMBL" id="CDPU01000037">
    <property type="protein sequence ID" value="CEO53669.1"/>
    <property type="molecule type" value="Genomic_DNA"/>
</dbReference>
<accession>A0A0B7K972</accession>
<sequence>MSNLLAILGWSFLPNLATSWVQSIFYGLTIRAGDPKPQPGSPRYASHRRKIHILVVTAYLLYTIYEADYEIQKQSSFYTDLGVSFAAVDRDIKSRFRRLAALHHPDKTTGDASGTADYFLHLKVASETLQDQAKRFAYERFGPDILRWQKTRSIHDFVVRGVLQVILPHYGIAAATIYVLSLFGYLEFGQFYRWLILIILCTFEVHTVTRPGFPVILNTVNAIVPRVTSHPPYLPFQIITLARKVTITTYIAMSQIGPLVATYWQKGQAAAVEGEKALAQNLDRLEATARTLEADSGRLMDMETAPFRNDKEATANLRGKMKEWLVQNTIRADPMVRDALGTSFKRRRVDAPAGAKGTR</sequence>
<organism evidence="5">
    <name type="scientific">Bionectria ochroleuca</name>
    <name type="common">Gliocladium roseum</name>
    <dbReference type="NCBI Taxonomy" id="29856"/>
    <lineage>
        <taxon>Eukaryota</taxon>
        <taxon>Fungi</taxon>
        <taxon>Dikarya</taxon>
        <taxon>Ascomycota</taxon>
        <taxon>Pezizomycotina</taxon>
        <taxon>Sordariomycetes</taxon>
        <taxon>Hypocreomycetidae</taxon>
        <taxon>Hypocreales</taxon>
        <taxon>Bionectriaceae</taxon>
        <taxon>Clonostachys</taxon>
    </lineage>
</organism>
<feature type="domain" description="J" evidence="4">
    <location>
        <begin position="76"/>
        <end position="142"/>
    </location>
</feature>
<protein>
    <recommendedName>
        <fullName evidence="4">J domain-containing protein</fullName>
    </recommendedName>
</protein>
<feature type="signal peptide" evidence="3">
    <location>
        <begin position="1"/>
        <end position="19"/>
    </location>
</feature>
<dbReference type="InterPro" id="IPR051948">
    <property type="entry name" value="Hsp70_co-chaperone_J-domain"/>
</dbReference>
<dbReference type="AlphaFoldDB" id="A0A0B7K972"/>
<evidence type="ECO:0000313" key="5">
    <source>
        <dbReference type="EMBL" id="CEO53669.1"/>
    </source>
</evidence>
<dbReference type="GO" id="GO:0036503">
    <property type="term" value="P:ERAD pathway"/>
    <property type="evidence" value="ECO:0007669"/>
    <property type="project" value="TreeGrafter"/>
</dbReference>
<dbReference type="PROSITE" id="PS50076">
    <property type="entry name" value="DNAJ_2"/>
    <property type="match status" value="1"/>
</dbReference>
<keyword evidence="2" id="KW-1133">Transmembrane helix</keyword>
<dbReference type="PANTHER" id="PTHR44360">
    <property type="entry name" value="DNAJ HOMOLOG SUBFAMILY B MEMBER 9"/>
    <property type="match status" value="1"/>
</dbReference>
<evidence type="ECO:0000256" key="2">
    <source>
        <dbReference type="SAM" id="Phobius"/>
    </source>
</evidence>
<evidence type="ECO:0000259" key="4">
    <source>
        <dbReference type="PROSITE" id="PS50076"/>
    </source>
</evidence>
<dbReference type="PANTHER" id="PTHR44360:SF1">
    <property type="entry name" value="DNAJ HOMOLOG SUBFAMILY B MEMBER 9"/>
    <property type="match status" value="1"/>
</dbReference>
<evidence type="ECO:0000256" key="1">
    <source>
        <dbReference type="ARBA" id="ARBA00023186"/>
    </source>
</evidence>
<dbReference type="SMART" id="SM00271">
    <property type="entry name" value="DnaJ"/>
    <property type="match status" value="1"/>
</dbReference>
<dbReference type="PRINTS" id="PR00625">
    <property type="entry name" value="JDOMAIN"/>
</dbReference>
<dbReference type="InterPro" id="IPR001623">
    <property type="entry name" value="DnaJ_domain"/>
</dbReference>
<feature type="transmembrane region" description="Helical" evidence="2">
    <location>
        <begin position="191"/>
        <end position="209"/>
    </location>
</feature>
<keyword evidence="3" id="KW-0732">Signal</keyword>
<feature type="chain" id="PRO_5002117981" description="J domain-containing protein" evidence="3">
    <location>
        <begin position="20"/>
        <end position="359"/>
    </location>
</feature>
<dbReference type="GO" id="GO:0005783">
    <property type="term" value="C:endoplasmic reticulum"/>
    <property type="evidence" value="ECO:0007669"/>
    <property type="project" value="TreeGrafter"/>
</dbReference>
<dbReference type="GO" id="GO:0051787">
    <property type="term" value="F:misfolded protein binding"/>
    <property type="evidence" value="ECO:0007669"/>
    <property type="project" value="TreeGrafter"/>
</dbReference>
<dbReference type="SUPFAM" id="SSF46565">
    <property type="entry name" value="Chaperone J-domain"/>
    <property type="match status" value="1"/>
</dbReference>
<proteinExistence type="predicted"/>
<name>A0A0B7K972_BIOOC</name>
<keyword evidence="1" id="KW-0143">Chaperone</keyword>
<reference evidence="5" key="1">
    <citation type="submission" date="2015-01" db="EMBL/GenBank/DDBJ databases">
        <authorList>
            <person name="Durling Mikael"/>
        </authorList>
    </citation>
    <scope>NUCLEOTIDE SEQUENCE</scope>
</reference>